<evidence type="ECO:0000313" key="3">
    <source>
        <dbReference type="EMBL" id="CAI9089225.1"/>
    </source>
</evidence>
<organism evidence="3 4">
    <name type="scientific">Oldenlandia corymbosa var. corymbosa</name>
    <dbReference type="NCBI Taxonomy" id="529605"/>
    <lineage>
        <taxon>Eukaryota</taxon>
        <taxon>Viridiplantae</taxon>
        <taxon>Streptophyta</taxon>
        <taxon>Embryophyta</taxon>
        <taxon>Tracheophyta</taxon>
        <taxon>Spermatophyta</taxon>
        <taxon>Magnoliopsida</taxon>
        <taxon>eudicotyledons</taxon>
        <taxon>Gunneridae</taxon>
        <taxon>Pentapetalae</taxon>
        <taxon>asterids</taxon>
        <taxon>lamiids</taxon>
        <taxon>Gentianales</taxon>
        <taxon>Rubiaceae</taxon>
        <taxon>Rubioideae</taxon>
        <taxon>Spermacoceae</taxon>
        <taxon>Hedyotis-Oldenlandia complex</taxon>
        <taxon>Oldenlandia</taxon>
    </lineage>
</organism>
<dbReference type="EMBL" id="OX459118">
    <property type="protein sequence ID" value="CAI9089225.1"/>
    <property type="molecule type" value="Genomic_DNA"/>
</dbReference>
<proteinExistence type="predicted"/>
<dbReference type="PANTHER" id="PTHR35096">
    <property type="entry name" value="BNAA08G28570D PROTEIN"/>
    <property type="match status" value="1"/>
</dbReference>
<feature type="domain" description="DUF7787" evidence="2">
    <location>
        <begin position="13"/>
        <end position="69"/>
    </location>
</feature>
<feature type="region of interest" description="Disordered" evidence="1">
    <location>
        <begin position="118"/>
        <end position="208"/>
    </location>
</feature>
<dbReference type="Proteomes" id="UP001161247">
    <property type="component" value="Chromosome 1"/>
</dbReference>
<dbReference type="InterPro" id="IPR056689">
    <property type="entry name" value="DUF7787"/>
</dbReference>
<sequence length="219" mass="23842">MAENSGAVKKTRNPKLTMEGYLDFVQSEKRIDITRDHLNQIIYMHGFRKFKGTPKSILLEVVSKLELMDPSRSTIQDDGVTSDAVLSIEEVIKDLNALKWQECCITSLQTVNAVSHHHTEDGSLGSSGGCSAGTVVSPSSEKQPRKPRRKLKKISGIVPSPIKRNIGSSDTPPRSPVLENWSPRKKRTPNRGGGAASSVSAGEVQESSSRALALFFGSK</sequence>
<feature type="compositionally biased region" description="Low complexity" evidence="1">
    <location>
        <begin position="196"/>
        <end position="208"/>
    </location>
</feature>
<reference evidence="3" key="1">
    <citation type="submission" date="2023-03" db="EMBL/GenBank/DDBJ databases">
        <authorList>
            <person name="Julca I."/>
        </authorList>
    </citation>
    <scope>NUCLEOTIDE SEQUENCE</scope>
</reference>
<dbReference type="AlphaFoldDB" id="A0AAV1C179"/>
<dbReference type="Pfam" id="PF25042">
    <property type="entry name" value="DUF7787"/>
    <property type="match status" value="1"/>
</dbReference>
<accession>A0AAV1C179</accession>
<dbReference type="PANTHER" id="PTHR35096:SF8">
    <property type="entry name" value="OS03G0308600 PROTEIN"/>
    <property type="match status" value="1"/>
</dbReference>
<protein>
    <submittedName>
        <fullName evidence="3">OLC1v1023761C1</fullName>
    </submittedName>
</protein>
<evidence type="ECO:0000256" key="1">
    <source>
        <dbReference type="SAM" id="MobiDB-lite"/>
    </source>
</evidence>
<evidence type="ECO:0000259" key="2">
    <source>
        <dbReference type="Pfam" id="PF25042"/>
    </source>
</evidence>
<keyword evidence="4" id="KW-1185">Reference proteome</keyword>
<name>A0AAV1C179_OLDCO</name>
<evidence type="ECO:0000313" key="4">
    <source>
        <dbReference type="Proteomes" id="UP001161247"/>
    </source>
</evidence>
<gene>
    <name evidence="3" type="ORF">OLC1_LOCUS1610</name>
</gene>